<comment type="caution">
    <text evidence="2">The sequence shown here is derived from an EMBL/GenBank/DDBJ whole genome shotgun (WGS) entry which is preliminary data.</text>
</comment>
<dbReference type="EMBL" id="LBIC01000007">
    <property type="protein sequence ID" value="KKW91277.1"/>
    <property type="molecule type" value="Genomic_DNA"/>
</dbReference>
<name>A0A0M3AMB6_9SPHN</name>
<dbReference type="Pfam" id="PF03091">
    <property type="entry name" value="CutA1"/>
    <property type="match status" value="1"/>
</dbReference>
<dbReference type="InterPro" id="IPR015867">
    <property type="entry name" value="N-reg_PII/ATP_PRibTrfase_C"/>
</dbReference>
<dbReference type="AlphaFoldDB" id="A0A0M3AMB6"/>
<dbReference type="InterPro" id="IPR004323">
    <property type="entry name" value="Ion_tolerance_CutA"/>
</dbReference>
<keyword evidence="3" id="KW-1185">Reference proteome</keyword>
<gene>
    <name evidence="2" type="ORF">YP76_17075</name>
</gene>
<evidence type="ECO:0000256" key="1">
    <source>
        <dbReference type="ARBA" id="ARBA00010169"/>
    </source>
</evidence>
<accession>A0A0M3AMB6</accession>
<evidence type="ECO:0000313" key="3">
    <source>
        <dbReference type="Proteomes" id="UP000033874"/>
    </source>
</evidence>
<proteinExistence type="inferred from homology"/>
<evidence type="ECO:0000313" key="2">
    <source>
        <dbReference type="EMBL" id="KKW91277.1"/>
    </source>
</evidence>
<dbReference type="GO" id="GO:0005507">
    <property type="term" value="F:copper ion binding"/>
    <property type="evidence" value="ECO:0007669"/>
    <property type="project" value="TreeGrafter"/>
</dbReference>
<comment type="similarity">
    <text evidence="1">Belongs to the CutA family.</text>
</comment>
<dbReference type="Proteomes" id="UP000033874">
    <property type="component" value="Unassembled WGS sequence"/>
</dbReference>
<sequence>MSAVALVYTLFGSRDAAMRVARRLIEERLIACANLLGEATSLYEWNGVMEETAEVPVLFKTAPSRREALMARIAELHDYEVPAILALPVEAADSGFARWVGEQLAK</sequence>
<dbReference type="STRING" id="56193.YP76_17075"/>
<dbReference type="InterPro" id="IPR011322">
    <property type="entry name" value="N-reg_PII-like_a/b"/>
</dbReference>
<dbReference type="PANTHER" id="PTHR23419">
    <property type="entry name" value="DIVALENT CATION TOLERANCE CUTA-RELATED"/>
    <property type="match status" value="1"/>
</dbReference>
<dbReference type="GO" id="GO:0010038">
    <property type="term" value="P:response to metal ion"/>
    <property type="evidence" value="ECO:0007669"/>
    <property type="project" value="InterPro"/>
</dbReference>
<dbReference type="RefSeq" id="WP_046764792.1">
    <property type="nucleotide sequence ID" value="NZ_LBIC01000007.1"/>
</dbReference>
<dbReference type="PANTHER" id="PTHR23419:SF8">
    <property type="entry name" value="FI09726P"/>
    <property type="match status" value="1"/>
</dbReference>
<protein>
    <submittedName>
        <fullName evidence="2">Dihydroorotate dehydrogenase</fullName>
    </submittedName>
</protein>
<dbReference type="PATRIC" id="fig|56193.3.peg.3576"/>
<dbReference type="SUPFAM" id="SSF54913">
    <property type="entry name" value="GlnB-like"/>
    <property type="match status" value="1"/>
</dbReference>
<reference evidence="2 3" key="1">
    <citation type="submission" date="2015-04" db="EMBL/GenBank/DDBJ databases">
        <title>Genome sequence of aromatic hydrocarbons-degrading Sphingobium chungbukense DJ77.</title>
        <authorList>
            <person name="Kim Y.-C."/>
            <person name="Chae J.-C."/>
        </authorList>
    </citation>
    <scope>NUCLEOTIDE SEQUENCE [LARGE SCALE GENOMIC DNA]</scope>
    <source>
        <strain evidence="2 3">DJ77</strain>
    </source>
</reference>
<organism evidence="2 3">
    <name type="scientific">Sphingobium chungbukense</name>
    <dbReference type="NCBI Taxonomy" id="56193"/>
    <lineage>
        <taxon>Bacteria</taxon>
        <taxon>Pseudomonadati</taxon>
        <taxon>Pseudomonadota</taxon>
        <taxon>Alphaproteobacteria</taxon>
        <taxon>Sphingomonadales</taxon>
        <taxon>Sphingomonadaceae</taxon>
        <taxon>Sphingobium</taxon>
    </lineage>
</organism>
<dbReference type="Gene3D" id="3.30.70.120">
    <property type="match status" value="1"/>
</dbReference>